<dbReference type="InterPro" id="IPR050251">
    <property type="entry name" value="HpcH-HpaI_aldolase"/>
</dbReference>
<keyword evidence="2" id="KW-0479">Metal-binding</keyword>
<dbReference type="NCBIfam" id="TIGR02311">
    <property type="entry name" value="HpaI"/>
    <property type="match status" value="1"/>
</dbReference>
<evidence type="ECO:0000256" key="1">
    <source>
        <dbReference type="ARBA" id="ARBA00005568"/>
    </source>
</evidence>
<dbReference type="PANTHER" id="PTHR30502:SF0">
    <property type="entry name" value="PHOSPHOENOLPYRUVATE CARBOXYLASE FAMILY PROTEIN"/>
    <property type="match status" value="1"/>
</dbReference>
<protein>
    <submittedName>
        <fullName evidence="5">4-hydroxy-2-oxoheptanedioate aldolase</fullName>
        <ecNumber evidence="5">4.1.2.52</ecNumber>
    </submittedName>
</protein>
<dbReference type="Proteomes" id="UP001139104">
    <property type="component" value="Unassembled WGS sequence"/>
</dbReference>
<proteinExistence type="inferred from homology"/>
<dbReference type="EMBL" id="JAIVFP010000001">
    <property type="protein sequence ID" value="MCI4682387.1"/>
    <property type="molecule type" value="Genomic_DNA"/>
</dbReference>
<evidence type="ECO:0000256" key="3">
    <source>
        <dbReference type="ARBA" id="ARBA00023239"/>
    </source>
</evidence>
<comment type="caution">
    <text evidence="5">The sequence shown here is derived from an EMBL/GenBank/DDBJ whole genome shotgun (WGS) entry which is preliminary data.</text>
</comment>
<comment type="similarity">
    <text evidence="1">Belongs to the HpcH/HpaI aldolase family.</text>
</comment>
<dbReference type="InterPro" id="IPR040442">
    <property type="entry name" value="Pyrv_kinase-like_dom_sf"/>
</dbReference>
<dbReference type="EC" id="4.1.2.52" evidence="5"/>
<dbReference type="Gene3D" id="3.20.20.60">
    <property type="entry name" value="Phosphoenolpyruvate-binding domains"/>
    <property type="match status" value="1"/>
</dbReference>
<evidence type="ECO:0000256" key="2">
    <source>
        <dbReference type="ARBA" id="ARBA00022723"/>
    </source>
</evidence>
<feature type="domain" description="HpcH/HpaI aldolase/citrate lyase" evidence="4">
    <location>
        <begin position="20"/>
        <end position="246"/>
    </location>
</feature>
<dbReference type="PANTHER" id="PTHR30502">
    <property type="entry name" value="2-KETO-3-DEOXY-L-RHAMNONATE ALDOLASE"/>
    <property type="match status" value="1"/>
</dbReference>
<dbReference type="Pfam" id="PF03328">
    <property type="entry name" value="HpcH_HpaI"/>
    <property type="match status" value="1"/>
</dbReference>
<evidence type="ECO:0000313" key="6">
    <source>
        <dbReference type="Proteomes" id="UP001139104"/>
    </source>
</evidence>
<dbReference type="RefSeq" id="WP_243066403.1">
    <property type="nucleotide sequence ID" value="NZ_JAIVFK010000046.1"/>
</dbReference>
<keyword evidence="6" id="KW-1185">Reference proteome</keyword>
<dbReference type="InterPro" id="IPR012689">
    <property type="entry name" value="HpaI"/>
</dbReference>
<dbReference type="InterPro" id="IPR015813">
    <property type="entry name" value="Pyrv/PenolPyrv_kinase-like_dom"/>
</dbReference>
<organism evidence="5 6">
    <name type="scientific">Candidatus Rhodoblastus alkanivorans</name>
    <dbReference type="NCBI Taxonomy" id="2954117"/>
    <lineage>
        <taxon>Bacteria</taxon>
        <taxon>Pseudomonadati</taxon>
        <taxon>Pseudomonadota</taxon>
        <taxon>Alphaproteobacteria</taxon>
        <taxon>Hyphomicrobiales</taxon>
        <taxon>Rhodoblastaceae</taxon>
        <taxon>Rhodoblastus</taxon>
    </lineage>
</organism>
<evidence type="ECO:0000313" key="5">
    <source>
        <dbReference type="EMBL" id="MCI4682387.1"/>
    </source>
</evidence>
<accession>A0ABS9Z6X1</accession>
<gene>
    <name evidence="5" type="primary">hpaI</name>
    <name evidence="5" type="ORF">K2U94_06385</name>
</gene>
<reference evidence="5" key="1">
    <citation type="journal article" date="2022" name="ISME J.">
        <title>Identification of active gaseous-alkane degraders at natural gas seeps.</title>
        <authorList>
            <person name="Farhan Ul Haque M."/>
            <person name="Hernandez M."/>
            <person name="Crombie A.T."/>
            <person name="Murrell J.C."/>
        </authorList>
    </citation>
    <scope>NUCLEOTIDE SEQUENCE</scope>
    <source>
        <strain evidence="5">PC2</strain>
    </source>
</reference>
<evidence type="ECO:0000259" key="4">
    <source>
        <dbReference type="Pfam" id="PF03328"/>
    </source>
</evidence>
<dbReference type="GO" id="GO:0016829">
    <property type="term" value="F:lyase activity"/>
    <property type="evidence" value="ECO:0007669"/>
    <property type="project" value="UniProtKB-KW"/>
</dbReference>
<dbReference type="InterPro" id="IPR005000">
    <property type="entry name" value="Aldolase/citrate-lyase_domain"/>
</dbReference>
<sequence>MTEEILANPFKSALQKGATQIGLWLAMADPYSAEICAGSGFDWLLLDGEHSPLDLRTMLAQLQSLAPYPTHAVVRPPTGDPVLIKQMLDIGAQSLLIPMVETPKQAEMLVRATRYPPRGFRGVGAGIARAARWGRLEHYLDRANDEVCLLLQVETRTGLENLEAIAAIEGVDGVFLGAADLSASLGHIGQPQHPEVVAAMEKAIRTILAHGKAPGLLATDEAVAAAYLKQGARFVAVGVDALLLVKATQDLARRFKGGPATGGASPY</sequence>
<name>A0ABS9Z6X1_9HYPH</name>
<dbReference type="SUPFAM" id="SSF51621">
    <property type="entry name" value="Phosphoenolpyruvate/pyruvate domain"/>
    <property type="match status" value="1"/>
</dbReference>
<keyword evidence="3 5" id="KW-0456">Lyase</keyword>